<dbReference type="CDD" id="cd13971">
    <property type="entry name" value="ADCK2-like"/>
    <property type="match status" value="1"/>
</dbReference>
<evidence type="ECO:0000259" key="4">
    <source>
        <dbReference type="PROSITE" id="PS50011"/>
    </source>
</evidence>
<name>A0A7S2UUS1_9STRA</name>
<keyword evidence="3" id="KW-0812">Transmembrane</keyword>
<comment type="similarity">
    <text evidence="1">Belongs to the protein kinase superfamily. ADCK protein kinase family.</text>
</comment>
<dbReference type="GO" id="GO:0004672">
    <property type="term" value="F:protein kinase activity"/>
    <property type="evidence" value="ECO:0007669"/>
    <property type="project" value="InterPro"/>
</dbReference>
<evidence type="ECO:0000313" key="5">
    <source>
        <dbReference type="EMBL" id="CAD9859907.1"/>
    </source>
</evidence>
<gene>
    <name evidence="5" type="ORF">FJAP1339_LOCUS2427</name>
</gene>
<evidence type="ECO:0000256" key="3">
    <source>
        <dbReference type="SAM" id="Phobius"/>
    </source>
</evidence>
<keyword evidence="3" id="KW-1133">Transmembrane helix</keyword>
<accession>A0A7S2UUS1</accession>
<organism evidence="5">
    <name type="scientific">Fibrocapsa japonica</name>
    <dbReference type="NCBI Taxonomy" id="94617"/>
    <lineage>
        <taxon>Eukaryota</taxon>
        <taxon>Sar</taxon>
        <taxon>Stramenopiles</taxon>
        <taxon>Ochrophyta</taxon>
        <taxon>Raphidophyceae</taxon>
        <taxon>Chattonellales</taxon>
        <taxon>Chattonellaceae</taxon>
        <taxon>Fibrocapsa</taxon>
    </lineage>
</organism>
<dbReference type="InterPro" id="IPR011009">
    <property type="entry name" value="Kinase-like_dom_sf"/>
</dbReference>
<sequence length="583" mass="65810">MFLNYIYALGGSRVALANIPTRTILLVNAPKKNPQAAIYAHAQWDLAEACSRHKKLSMSIYQENNNLVSLTTRQFLQRLVRAAKRIIVLTLLALPAVVGAPLSYGLRTIIPKVEDMMWSYLLWAIEKSGPTFIKLAQWASTREDLFPAALTNRLVKLQDNTRPHGWKHTSKLLKAALGDWEKFLHIEEQRPIGSGCIAQVYKGTLKSPQKIMPAPGSGEEEEELKAGDENKEEKGLKKVEAGTHVAVKVLHPNIRDNVEADMDIMKSFASFIELFPKLKYLSFRDTILEFEKVLIDQMDLSHEGTNLCRLTENFEDDQDIFFPQPIQNMVSENVLVETFIHGIPVLNFINAEEKVKKELCDLGADAIYRMCFLHNFLHGDLHPGNILVIDREQTTTTAAGRMVDWAKEHLGRSKRRYALAFLDAGMVVELSYQDHLNMVKVLGAFIMRQGHRAGELMADFSKSRDTTDLEGFCAGIQDIVQRSVDEEFFSEMGQYTSDIFALACRHHVKLESKFIATSLAVKVMEGIVIHLNPDIDMVSKGIPPLLKSQIKYGLYKEVLQLKEIYKDLLGSAEKELANNVPQS</sequence>
<dbReference type="PANTHER" id="PTHR45890">
    <property type="entry name" value="AARF DOMAIN CONTAINING KINASE 2 (PREDICTED)"/>
    <property type="match status" value="1"/>
</dbReference>
<protein>
    <recommendedName>
        <fullName evidence="4">Protein kinase domain-containing protein</fullName>
    </recommendedName>
</protein>
<reference evidence="5" key="1">
    <citation type="submission" date="2021-01" db="EMBL/GenBank/DDBJ databases">
        <authorList>
            <person name="Corre E."/>
            <person name="Pelletier E."/>
            <person name="Niang G."/>
            <person name="Scheremetjew M."/>
            <person name="Finn R."/>
            <person name="Kale V."/>
            <person name="Holt S."/>
            <person name="Cochrane G."/>
            <person name="Meng A."/>
            <person name="Brown T."/>
            <person name="Cohen L."/>
        </authorList>
    </citation>
    <scope>NUCLEOTIDE SEQUENCE</scope>
    <source>
        <strain evidence="5">CCMP1661</strain>
    </source>
</reference>
<dbReference type="InterPro" id="IPR004147">
    <property type="entry name" value="ABC1_dom"/>
</dbReference>
<dbReference type="InterPro" id="IPR052402">
    <property type="entry name" value="ADCK_kinase"/>
</dbReference>
<dbReference type="GO" id="GO:0005524">
    <property type="term" value="F:ATP binding"/>
    <property type="evidence" value="ECO:0007669"/>
    <property type="project" value="InterPro"/>
</dbReference>
<dbReference type="SUPFAM" id="SSF56112">
    <property type="entry name" value="Protein kinase-like (PK-like)"/>
    <property type="match status" value="1"/>
</dbReference>
<proteinExistence type="inferred from homology"/>
<dbReference type="Gene3D" id="1.10.510.10">
    <property type="entry name" value="Transferase(Phosphotransferase) domain 1"/>
    <property type="match status" value="1"/>
</dbReference>
<feature type="region of interest" description="Disordered" evidence="2">
    <location>
        <begin position="209"/>
        <end position="233"/>
    </location>
</feature>
<evidence type="ECO:0000256" key="1">
    <source>
        <dbReference type="ARBA" id="ARBA00009670"/>
    </source>
</evidence>
<feature type="domain" description="Protein kinase" evidence="4">
    <location>
        <begin position="186"/>
        <end position="583"/>
    </location>
</feature>
<dbReference type="GO" id="GO:0005739">
    <property type="term" value="C:mitochondrion"/>
    <property type="evidence" value="ECO:0007669"/>
    <property type="project" value="TreeGrafter"/>
</dbReference>
<dbReference type="InterPro" id="IPR044095">
    <property type="entry name" value="ADCK2_dom"/>
</dbReference>
<keyword evidence="3" id="KW-0472">Membrane</keyword>
<dbReference type="EMBL" id="HBHR01005001">
    <property type="protein sequence ID" value="CAD9859907.1"/>
    <property type="molecule type" value="Transcribed_RNA"/>
</dbReference>
<dbReference type="PROSITE" id="PS50011">
    <property type="entry name" value="PROTEIN_KINASE_DOM"/>
    <property type="match status" value="1"/>
</dbReference>
<dbReference type="AlphaFoldDB" id="A0A7S2UUS1"/>
<dbReference type="Pfam" id="PF03109">
    <property type="entry name" value="ABC1"/>
    <property type="match status" value="1"/>
</dbReference>
<feature type="transmembrane region" description="Helical" evidence="3">
    <location>
        <begin position="86"/>
        <end position="106"/>
    </location>
</feature>
<feature type="compositionally biased region" description="Basic and acidic residues" evidence="2">
    <location>
        <begin position="224"/>
        <end position="233"/>
    </location>
</feature>
<dbReference type="PANTHER" id="PTHR45890:SF1">
    <property type="entry name" value="AARF DOMAIN CONTAINING KINASE 2"/>
    <property type="match status" value="1"/>
</dbReference>
<dbReference type="InterPro" id="IPR000719">
    <property type="entry name" value="Prot_kinase_dom"/>
</dbReference>
<evidence type="ECO:0000256" key="2">
    <source>
        <dbReference type="SAM" id="MobiDB-lite"/>
    </source>
</evidence>